<organism evidence="3 4">
    <name type="scientific">Blastomyces gilchristii (strain SLH14081)</name>
    <name type="common">Blastomyces dermatitidis</name>
    <dbReference type="NCBI Taxonomy" id="559298"/>
    <lineage>
        <taxon>Eukaryota</taxon>
        <taxon>Fungi</taxon>
        <taxon>Dikarya</taxon>
        <taxon>Ascomycota</taxon>
        <taxon>Pezizomycotina</taxon>
        <taxon>Eurotiomycetes</taxon>
        <taxon>Eurotiomycetidae</taxon>
        <taxon>Onygenales</taxon>
        <taxon>Ajellomycetaceae</taxon>
        <taxon>Blastomyces</taxon>
    </lineage>
</organism>
<dbReference type="PROSITE" id="PS51186">
    <property type="entry name" value="GNAT"/>
    <property type="match status" value="1"/>
</dbReference>
<dbReference type="SUPFAM" id="SSF55729">
    <property type="entry name" value="Acyl-CoA N-acyltransferases (Nat)"/>
    <property type="match status" value="1"/>
</dbReference>
<dbReference type="PANTHER" id="PTHR43328:SF1">
    <property type="entry name" value="N-ACETYLTRANSFERASE DOMAIN-CONTAINING PROTEIN"/>
    <property type="match status" value="1"/>
</dbReference>
<dbReference type="VEuPathDB" id="FungiDB:BDBG_07626"/>
<dbReference type="RefSeq" id="XP_002622224.2">
    <property type="nucleotide sequence ID" value="XM_002622178.2"/>
</dbReference>
<feature type="compositionally biased region" description="Basic and acidic residues" evidence="1">
    <location>
        <begin position="1"/>
        <end position="23"/>
    </location>
</feature>
<feature type="region of interest" description="Disordered" evidence="1">
    <location>
        <begin position="1"/>
        <end position="30"/>
    </location>
</feature>
<reference evidence="4" key="1">
    <citation type="journal article" date="2015" name="PLoS Genet.">
        <title>The dynamic genome and transcriptome of the human fungal pathogen Blastomyces and close relative Emmonsia.</title>
        <authorList>
            <person name="Munoz J.F."/>
            <person name="Gauthier G.M."/>
            <person name="Desjardins C.A."/>
            <person name="Gallo J.E."/>
            <person name="Holder J."/>
            <person name="Sullivan T.D."/>
            <person name="Marty A.J."/>
            <person name="Carmen J.C."/>
            <person name="Chen Z."/>
            <person name="Ding L."/>
            <person name="Gujja S."/>
            <person name="Magrini V."/>
            <person name="Misas E."/>
            <person name="Mitreva M."/>
            <person name="Priest M."/>
            <person name="Saif S."/>
            <person name="Whiston E.A."/>
            <person name="Young S."/>
            <person name="Zeng Q."/>
            <person name="Goldman W.E."/>
            <person name="Mardis E.R."/>
            <person name="Taylor J.W."/>
            <person name="McEwen J.G."/>
            <person name="Clay O.K."/>
            <person name="Klein B.S."/>
            <person name="Cuomo C.A."/>
        </authorList>
    </citation>
    <scope>NUCLEOTIDE SEQUENCE [LARGE SCALE GENOMIC DNA]</scope>
    <source>
        <strain evidence="4">SLH14081</strain>
    </source>
</reference>
<sequence length="223" mass="25522">MDKRSDKTTQSRQESKQESELKRGNPTRTMSSQQLMAPDFSALIKDANPVWNLQKCRIRPCRETDAEALVMEANNSKIARCMRNVFPFPYTLESARAFITSPSAAESPLSVFGICRPTDDRLIGCIGLTFKEDIYYRTMEIGYWIGEDHWNQGIGTEAVSIFSDWLFEKFEHILRLEAHVFEGNEASGRVLEKAGFVLEGRRRKAIEKRGVVLDLLIYCKLKC</sequence>
<evidence type="ECO:0000313" key="3">
    <source>
        <dbReference type="EMBL" id="OAT12253.1"/>
    </source>
</evidence>
<protein>
    <submittedName>
        <fullName evidence="3">Acetyltransferase</fullName>
    </submittedName>
</protein>
<dbReference type="OrthoDB" id="2190947at2759"/>
<dbReference type="Pfam" id="PF13302">
    <property type="entry name" value="Acetyltransf_3"/>
    <property type="match status" value="1"/>
</dbReference>
<dbReference type="EMBL" id="GG657466">
    <property type="protein sequence ID" value="OAT12253.1"/>
    <property type="molecule type" value="Genomic_DNA"/>
</dbReference>
<dbReference type="GO" id="GO:0016747">
    <property type="term" value="F:acyltransferase activity, transferring groups other than amino-acyl groups"/>
    <property type="evidence" value="ECO:0007669"/>
    <property type="project" value="InterPro"/>
</dbReference>
<dbReference type="InterPro" id="IPR000182">
    <property type="entry name" value="GNAT_dom"/>
</dbReference>
<dbReference type="InterPro" id="IPR016181">
    <property type="entry name" value="Acyl_CoA_acyltransferase"/>
</dbReference>
<keyword evidence="4" id="KW-1185">Reference proteome</keyword>
<dbReference type="PANTHER" id="PTHR43328">
    <property type="entry name" value="ACETYLTRANSFERASE-RELATED"/>
    <property type="match status" value="1"/>
</dbReference>
<dbReference type="KEGG" id="bgh:BDBG_07626"/>
<proteinExistence type="predicted"/>
<evidence type="ECO:0000259" key="2">
    <source>
        <dbReference type="PROSITE" id="PS51186"/>
    </source>
</evidence>
<dbReference type="AlphaFoldDB" id="A0A179UWQ6"/>
<evidence type="ECO:0000256" key="1">
    <source>
        <dbReference type="SAM" id="MobiDB-lite"/>
    </source>
</evidence>
<evidence type="ECO:0000313" key="4">
    <source>
        <dbReference type="Proteomes" id="UP000002038"/>
    </source>
</evidence>
<dbReference type="GeneID" id="8508856"/>
<gene>
    <name evidence="3" type="ORF">BDBG_07626</name>
</gene>
<feature type="domain" description="N-acetyltransferase" evidence="2">
    <location>
        <begin position="56"/>
        <end position="218"/>
    </location>
</feature>
<dbReference type="Gene3D" id="3.40.630.30">
    <property type="match status" value="1"/>
</dbReference>
<accession>A0A179UWQ6</accession>
<dbReference type="Proteomes" id="UP000002038">
    <property type="component" value="Unassembled WGS sequence"/>
</dbReference>
<name>A0A179UWQ6_BLAGS</name>
<dbReference type="CDD" id="cd04301">
    <property type="entry name" value="NAT_SF"/>
    <property type="match status" value="1"/>
</dbReference>